<dbReference type="InterPro" id="IPR020615">
    <property type="entry name" value="Thiolase_acyl_enz_int_AS"/>
</dbReference>
<keyword evidence="4 12" id="KW-0808">Transferase</keyword>
<keyword evidence="5" id="KW-0276">Fatty acid metabolism</keyword>
<evidence type="ECO:0000313" key="16">
    <source>
        <dbReference type="Proteomes" id="UP000054279"/>
    </source>
</evidence>
<dbReference type="PANTHER" id="PTHR43853:SF8">
    <property type="entry name" value="3-KETOACYL-COA THIOLASE, PEROXISOMAL"/>
    <property type="match status" value="1"/>
</dbReference>
<feature type="active site" description="Proton acceptor" evidence="11">
    <location>
        <position position="402"/>
    </location>
</feature>
<dbReference type="InterPro" id="IPR020613">
    <property type="entry name" value="Thiolase_CS"/>
</dbReference>
<evidence type="ECO:0000256" key="1">
    <source>
        <dbReference type="ARBA" id="ARBA00004275"/>
    </source>
</evidence>
<sequence length="417" mass="43246">MSASAQRLTQLTSAISGGGKAKILAKHDDDVVIVSALRTAVTKGRKGGFKDTAPEDLLSAVLRAVYSSVSLDPSLIEDVVVGNVLPPGGGASAARMASLHAGIPNTAAVNTVNRQCSSGLTAINQIAMEITTGQIDIGIGAGVESMTLGYGARAAPSASDKILENQEAADCLLPMGITSENVAKDYKITREVQDAFAAKSFQKAAAAQKAGNFKSEIVPIKTTWIDPKTEEEKEVIVDSDDGIRDGVTKESLAKLKPAFSKDGVTHAGNASQVSDGAAAVLLARRSVAKRLGLPIIGKFITAAVIGVPPRIMGVGPAYAIPRVLQKAGLDQNDVDFFEINEAFASQAVFSIEHLKIPYEKVNPNGGAIAIGHPLGCTGARQVATALAHAKRTGEKIFVTSMCIGSGMGMAAVFVNEQ</sequence>
<dbReference type="FunFam" id="3.40.47.10:FF:000010">
    <property type="entry name" value="Acetyl-CoA acetyltransferase (Thiolase)"/>
    <property type="match status" value="1"/>
</dbReference>
<dbReference type="InterPro" id="IPR020616">
    <property type="entry name" value="Thiolase_N"/>
</dbReference>
<comment type="subcellular location">
    <subcellularLocation>
        <location evidence="1">Peroxisome</location>
    </subcellularLocation>
</comment>
<dbReference type="PROSITE" id="PS00098">
    <property type="entry name" value="THIOLASE_1"/>
    <property type="match status" value="1"/>
</dbReference>
<dbReference type="InterPro" id="IPR020617">
    <property type="entry name" value="Thiolase_C"/>
</dbReference>
<evidence type="ECO:0000256" key="5">
    <source>
        <dbReference type="ARBA" id="ARBA00022832"/>
    </source>
</evidence>
<dbReference type="NCBIfam" id="TIGR01930">
    <property type="entry name" value="AcCoA-C-Actrans"/>
    <property type="match status" value="1"/>
</dbReference>
<protein>
    <recommendedName>
        <fullName evidence="17">Acetyl-CoA C-acyltransferase</fullName>
    </recommendedName>
</protein>
<organism evidence="15 16">
    <name type="scientific">Sphaerobolus stellatus (strain SS14)</name>
    <dbReference type="NCBI Taxonomy" id="990650"/>
    <lineage>
        <taxon>Eukaryota</taxon>
        <taxon>Fungi</taxon>
        <taxon>Dikarya</taxon>
        <taxon>Basidiomycota</taxon>
        <taxon>Agaricomycotina</taxon>
        <taxon>Agaricomycetes</taxon>
        <taxon>Phallomycetidae</taxon>
        <taxon>Geastrales</taxon>
        <taxon>Sphaerobolaceae</taxon>
        <taxon>Sphaerobolus</taxon>
    </lineage>
</organism>
<dbReference type="GO" id="GO:0006635">
    <property type="term" value="P:fatty acid beta-oxidation"/>
    <property type="evidence" value="ECO:0007669"/>
    <property type="project" value="TreeGrafter"/>
</dbReference>
<evidence type="ECO:0000256" key="2">
    <source>
        <dbReference type="ARBA" id="ARBA00004872"/>
    </source>
</evidence>
<feature type="active site" description="Proton acceptor" evidence="11">
    <location>
        <position position="372"/>
    </location>
</feature>
<evidence type="ECO:0000256" key="3">
    <source>
        <dbReference type="ARBA" id="ARBA00010982"/>
    </source>
</evidence>
<dbReference type="Gene3D" id="3.40.47.10">
    <property type="match status" value="2"/>
</dbReference>
<evidence type="ECO:0000313" key="15">
    <source>
        <dbReference type="EMBL" id="KIJ47990.1"/>
    </source>
</evidence>
<dbReference type="HOGENOM" id="CLU_031026_1_1_1"/>
<feature type="active site" description="Acyl-thioester intermediate" evidence="11">
    <location>
        <position position="116"/>
    </location>
</feature>
<dbReference type="Proteomes" id="UP000054279">
    <property type="component" value="Unassembled WGS sequence"/>
</dbReference>
<evidence type="ECO:0000259" key="13">
    <source>
        <dbReference type="Pfam" id="PF00108"/>
    </source>
</evidence>
<evidence type="ECO:0000256" key="8">
    <source>
        <dbReference type="ARBA" id="ARBA00023140"/>
    </source>
</evidence>
<evidence type="ECO:0000256" key="11">
    <source>
        <dbReference type="PIRSR" id="PIRSR000429-1"/>
    </source>
</evidence>
<keyword evidence="16" id="KW-1185">Reference proteome</keyword>
<dbReference type="SUPFAM" id="SSF53901">
    <property type="entry name" value="Thiolase-like"/>
    <property type="match status" value="2"/>
</dbReference>
<evidence type="ECO:0000256" key="12">
    <source>
        <dbReference type="RuleBase" id="RU003557"/>
    </source>
</evidence>
<keyword evidence="6" id="KW-0809">Transit peptide</keyword>
<name>A0A0C9W4U5_SPHS4</name>
<evidence type="ECO:0008006" key="17">
    <source>
        <dbReference type="Google" id="ProtNLM"/>
    </source>
</evidence>
<dbReference type="InterPro" id="IPR002155">
    <property type="entry name" value="Thiolase"/>
</dbReference>
<keyword evidence="8" id="KW-0576">Peroxisome</keyword>
<dbReference type="EMBL" id="KN837099">
    <property type="protein sequence ID" value="KIJ47990.1"/>
    <property type="molecule type" value="Genomic_DNA"/>
</dbReference>
<evidence type="ECO:0000256" key="7">
    <source>
        <dbReference type="ARBA" id="ARBA00023098"/>
    </source>
</evidence>
<dbReference type="PANTHER" id="PTHR43853">
    <property type="entry name" value="3-KETOACYL-COA THIOLASE, PEROXISOMAL"/>
    <property type="match status" value="1"/>
</dbReference>
<evidence type="ECO:0000256" key="6">
    <source>
        <dbReference type="ARBA" id="ARBA00022946"/>
    </source>
</evidence>
<dbReference type="PROSITE" id="PS00737">
    <property type="entry name" value="THIOLASE_2"/>
    <property type="match status" value="1"/>
</dbReference>
<accession>A0A0C9W4U5</accession>
<evidence type="ECO:0000256" key="4">
    <source>
        <dbReference type="ARBA" id="ARBA00022679"/>
    </source>
</evidence>
<comment type="pathway">
    <text evidence="2">Lipid metabolism; fatty acid metabolism.</text>
</comment>
<dbReference type="GO" id="GO:0005777">
    <property type="term" value="C:peroxisome"/>
    <property type="evidence" value="ECO:0007669"/>
    <property type="project" value="UniProtKB-SubCell"/>
</dbReference>
<dbReference type="InterPro" id="IPR050215">
    <property type="entry name" value="Thiolase-like_sf_Thiolase"/>
</dbReference>
<dbReference type="AlphaFoldDB" id="A0A0C9W4U5"/>
<evidence type="ECO:0000256" key="9">
    <source>
        <dbReference type="ARBA" id="ARBA00023315"/>
    </source>
</evidence>
<reference evidence="15 16" key="1">
    <citation type="submission" date="2014-06" db="EMBL/GenBank/DDBJ databases">
        <title>Evolutionary Origins and Diversification of the Mycorrhizal Mutualists.</title>
        <authorList>
            <consortium name="DOE Joint Genome Institute"/>
            <consortium name="Mycorrhizal Genomics Consortium"/>
            <person name="Kohler A."/>
            <person name="Kuo A."/>
            <person name="Nagy L.G."/>
            <person name="Floudas D."/>
            <person name="Copeland A."/>
            <person name="Barry K.W."/>
            <person name="Cichocki N."/>
            <person name="Veneault-Fourrey C."/>
            <person name="LaButti K."/>
            <person name="Lindquist E.A."/>
            <person name="Lipzen A."/>
            <person name="Lundell T."/>
            <person name="Morin E."/>
            <person name="Murat C."/>
            <person name="Riley R."/>
            <person name="Ohm R."/>
            <person name="Sun H."/>
            <person name="Tunlid A."/>
            <person name="Henrissat B."/>
            <person name="Grigoriev I.V."/>
            <person name="Hibbett D.S."/>
            <person name="Martin F."/>
        </authorList>
    </citation>
    <scope>NUCLEOTIDE SEQUENCE [LARGE SCALE GENOMIC DNA]</scope>
    <source>
        <strain evidence="15 16">SS14</strain>
    </source>
</reference>
<keyword evidence="9 12" id="KW-0012">Acyltransferase</keyword>
<dbReference type="Pfam" id="PF02803">
    <property type="entry name" value="Thiolase_C"/>
    <property type="match status" value="1"/>
</dbReference>
<dbReference type="OrthoDB" id="5404651at2759"/>
<comment type="catalytic activity">
    <reaction evidence="10">
        <text>an acyl-CoA + acetyl-CoA = a 3-oxoacyl-CoA + CoA</text>
        <dbReference type="Rhea" id="RHEA:21564"/>
        <dbReference type="ChEBI" id="CHEBI:57287"/>
        <dbReference type="ChEBI" id="CHEBI:57288"/>
        <dbReference type="ChEBI" id="CHEBI:58342"/>
        <dbReference type="ChEBI" id="CHEBI:90726"/>
        <dbReference type="EC" id="2.3.1.16"/>
    </reaction>
</comment>
<evidence type="ECO:0000256" key="10">
    <source>
        <dbReference type="ARBA" id="ARBA00047605"/>
    </source>
</evidence>
<proteinExistence type="inferred from homology"/>
<dbReference type="GO" id="GO:0010124">
    <property type="term" value="P:phenylacetate catabolic process"/>
    <property type="evidence" value="ECO:0007669"/>
    <property type="project" value="TreeGrafter"/>
</dbReference>
<keyword evidence="7" id="KW-0443">Lipid metabolism</keyword>
<feature type="domain" description="Thiolase N-terminal" evidence="13">
    <location>
        <begin position="31"/>
        <end position="285"/>
    </location>
</feature>
<comment type="similarity">
    <text evidence="3 12">Belongs to the thiolase-like superfamily. Thiolase family.</text>
</comment>
<dbReference type="Pfam" id="PF00108">
    <property type="entry name" value="Thiolase_N"/>
    <property type="match status" value="1"/>
</dbReference>
<dbReference type="CDD" id="cd00751">
    <property type="entry name" value="thiolase"/>
    <property type="match status" value="1"/>
</dbReference>
<dbReference type="InterPro" id="IPR016039">
    <property type="entry name" value="Thiolase-like"/>
</dbReference>
<evidence type="ECO:0000259" key="14">
    <source>
        <dbReference type="Pfam" id="PF02803"/>
    </source>
</evidence>
<gene>
    <name evidence="15" type="ORF">M422DRAFT_28531</name>
</gene>
<feature type="domain" description="Thiolase C-terminal" evidence="14">
    <location>
        <begin position="295"/>
        <end position="413"/>
    </location>
</feature>
<dbReference type="PIRSF" id="PIRSF000429">
    <property type="entry name" value="Ac-CoA_Ac_transf"/>
    <property type="match status" value="1"/>
</dbReference>
<dbReference type="GO" id="GO:0003988">
    <property type="term" value="F:acetyl-CoA C-acyltransferase activity"/>
    <property type="evidence" value="ECO:0007669"/>
    <property type="project" value="UniProtKB-EC"/>
</dbReference>